<dbReference type="EMBL" id="NCVQ01000005">
    <property type="protein sequence ID" value="PWZ28704.1"/>
    <property type="molecule type" value="Genomic_DNA"/>
</dbReference>
<comment type="subcellular location">
    <subcellularLocation>
        <location evidence="4">Cytoplasm</location>
    </subcellularLocation>
    <subcellularLocation>
        <location evidence="3">Nucleus</location>
    </subcellularLocation>
</comment>
<keyword evidence="11" id="KW-0378">Hydrolase</keyword>
<evidence type="ECO:0000313" key="18">
    <source>
        <dbReference type="EMBL" id="PWZ28704.1"/>
    </source>
</evidence>
<keyword evidence="9" id="KW-0540">Nuclease</keyword>
<dbReference type="SUPFAM" id="SSF53098">
    <property type="entry name" value="Ribonuclease H-like"/>
    <property type="match status" value="1"/>
</dbReference>
<dbReference type="Pfam" id="PF04857">
    <property type="entry name" value="CAF1"/>
    <property type="match status" value="1"/>
</dbReference>
<dbReference type="GO" id="GO:0046872">
    <property type="term" value="F:metal ion binding"/>
    <property type="evidence" value="ECO:0007669"/>
    <property type="project" value="UniProtKB-KW"/>
</dbReference>
<evidence type="ECO:0000256" key="17">
    <source>
        <dbReference type="ARBA" id="ARBA00025148"/>
    </source>
</evidence>
<dbReference type="Proteomes" id="UP000251960">
    <property type="component" value="Chromosome 4"/>
</dbReference>
<evidence type="ECO:0000313" key="19">
    <source>
        <dbReference type="Proteomes" id="UP000251960"/>
    </source>
</evidence>
<dbReference type="EC" id="3.1.13.4" evidence="7"/>
<evidence type="ECO:0000256" key="5">
    <source>
        <dbReference type="ARBA" id="ARBA00008372"/>
    </source>
</evidence>
<evidence type="ECO:0000256" key="1">
    <source>
        <dbReference type="ARBA" id="ARBA00001663"/>
    </source>
</evidence>
<comment type="subunit">
    <text evidence="6">Component of the CCR4-NOT complex, at least composed of CRR4 and CAF1 proteins.</text>
</comment>
<comment type="catalytic activity">
    <reaction evidence="1">
        <text>Exonucleolytic cleavage of poly(A) to 5'-AMP.</text>
        <dbReference type="EC" id="3.1.13.4"/>
    </reaction>
</comment>
<evidence type="ECO:0000256" key="13">
    <source>
        <dbReference type="ARBA" id="ARBA00022884"/>
    </source>
</evidence>
<dbReference type="OrthoDB" id="1164111at2759"/>
<keyword evidence="8" id="KW-0963">Cytoplasm</keyword>
<keyword evidence="15" id="KW-0804">Transcription</keyword>
<dbReference type="GO" id="GO:0005634">
    <property type="term" value="C:nucleus"/>
    <property type="evidence" value="ECO:0007669"/>
    <property type="project" value="UniProtKB-SubCell"/>
</dbReference>
<dbReference type="Gene3D" id="3.30.420.10">
    <property type="entry name" value="Ribonuclease H-like superfamily/Ribonuclease H"/>
    <property type="match status" value="1"/>
</dbReference>
<dbReference type="KEGG" id="zma:100193030"/>
<keyword evidence="16" id="KW-0539">Nucleus</keyword>
<sequence>MDAPAPAVEIREVWASNLEEEFEVIRDVVDAYPYVGMDTEFPGFVVQPIAEYRFTCDRIYAGLEGNVNVLKLIQLGLTFSNEAGTLPPCGTGGQCCIWQFNFRGFNPHTDPYSPDSIDLLRRSGIDFDLFAVEGVDSTRFAELMMSSGIVLNDDVQWVTFHGSHDFGYLLRLLTGREMPNTLDEFLKLTKIFFPVMYDVKHLMKFCGPGLYGGLSRLGKLLKVERVGTGHQAGSDCLLTLQCFMKLKQLYLKESVKLYDGLLFGLIPGEVEIKTAPPPIG</sequence>
<proteinExistence type="inferred from homology"/>
<reference evidence="18 19" key="1">
    <citation type="journal article" date="2018" name="Nat. Genet.">
        <title>Extensive intraspecific gene order and gene structural variations between Mo17 and other maize genomes.</title>
        <authorList>
            <person name="Sun S."/>
            <person name="Zhou Y."/>
            <person name="Chen J."/>
            <person name="Shi J."/>
            <person name="Zhao H."/>
            <person name="Zhao H."/>
            <person name="Song W."/>
            <person name="Zhang M."/>
            <person name="Cui Y."/>
            <person name="Dong X."/>
            <person name="Liu H."/>
            <person name="Ma X."/>
            <person name="Jiao Y."/>
            <person name="Wang B."/>
            <person name="Wei X."/>
            <person name="Stein J.C."/>
            <person name="Glaubitz J.C."/>
            <person name="Lu F."/>
            <person name="Yu G."/>
            <person name="Liang C."/>
            <person name="Fengler K."/>
            <person name="Li B."/>
            <person name="Rafalski A."/>
            <person name="Schnable P.S."/>
            <person name="Ware D.H."/>
            <person name="Buckler E.S."/>
            <person name="Lai J."/>
        </authorList>
    </citation>
    <scope>NUCLEOTIDE SEQUENCE [LARGE SCALE GENOMIC DNA]</scope>
    <source>
        <strain evidence="19">cv. Missouri 17</strain>
        <tissue evidence="18">Seedling</tissue>
    </source>
</reference>
<evidence type="ECO:0000256" key="2">
    <source>
        <dbReference type="ARBA" id="ARBA00001968"/>
    </source>
</evidence>
<comment type="function">
    <text evidence="17">Ubiquitous transcription factor required for a diverse set of processes. It is a component of the CCR4 complex involved in the control of gene expression.</text>
</comment>
<protein>
    <recommendedName>
        <fullName evidence="7">poly(A)-specific ribonuclease</fullName>
        <ecNumber evidence="7">3.1.13.4</ecNumber>
    </recommendedName>
</protein>
<accession>A0A3L6F633</accession>
<evidence type="ECO:0000256" key="9">
    <source>
        <dbReference type="ARBA" id="ARBA00022722"/>
    </source>
</evidence>
<dbReference type="GO" id="GO:0003723">
    <property type="term" value="F:RNA binding"/>
    <property type="evidence" value="ECO:0007669"/>
    <property type="project" value="UniProtKB-KW"/>
</dbReference>
<dbReference type="OMA" id="XNLESEF"/>
<evidence type="ECO:0000256" key="4">
    <source>
        <dbReference type="ARBA" id="ARBA00004496"/>
    </source>
</evidence>
<comment type="cofactor">
    <cofactor evidence="2">
        <name>a divalent metal cation</name>
        <dbReference type="ChEBI" id="CHEBI:60240"/>
    </cofactor>
</comment>
<comment type="similarity">
    <text evidence="5">Belongs to the CAF1 family.</text>
</comment>
<dbReference type="GO" id="GO:0004535">
    <property type="term" value="F:poly(A)-specific ribonuclease activity"/>
    <property type="evidence" value="ECO:0007669"/>
    <property type="project" value="UniProtKB-EC"/>
</dbReference>
<dbReference type="AlphaFoldDB" id="A0A3L6F633"/>
<keyword evidence="14" id="KW-0805">Transcription regulation</keyword>
<dbReference type="InterPro" id="IPR006941">
    <property type="entry name" value="RNase_CAF1"/>
</dbReference>
<dbReference type="InterPro" id="IPR036397">
    <property type="entry name" value="RNaseH_sf"/>
</dbReference>
<dbReference type="InterPro" id="IPR039637">
    <property type="entry name" value="CNOT7/CNOT8/Pop2"/>
</dbReference>
<evidence type="ECO:0000256" key="10">
    <source>
        <dbReference type="ARBA" id="ARBA00022723"/>
    </source>
</evidence>
<evidence type="ECO:0000256" key="15">
    <source>
        <dbReference type="ARBA" id="ARBA00023163"/>
    </source>
</evidence>
<evidence type="ECO:0000256" key="16">
    <source>
        <dbReference type="ARBA" id="ARBA00023242"/>
    </source>
</evidence>
<dbReference type="SMR" id="A0A3L6F633"/>
<evidence type="ECO:0000256" key="11">
    <source>
        <dbReference type="ARBA" id="ARBA00022801"/>
    </source>
</evidence>
<dbReference type="GO" id="GO:0030014">
    <property type="term" value="C:CCR4-NOT complex"/>
    <property type="evidence" value="ECO:0007669"/>
    <property type="project" value="InterPro"/>
</dbReference>
<dbReference type="PANTHER" id="PTHR10797">
    <property type="entry name" value="CCR4-NOT TRANSCRIPTION COMPLEX SUBUNIT"/>
    <property type="match status" value="1"/>
</dbReference>
<evidence type="ECO:0000256" key="8">
    <source>
        <dbReference type="ARBA" id="ARBA00022490"/>
    </source>
</evidence>
<dbReference type="InterPro" id="IPR012337">
    <property type="entry name" value="RNaseH-like_sf"/>
</dbReference>
<evidence type="ECO:0000256" key="12">
    <source>
        <dbReference type="ARBA" id="ARBA00022839"/>
    </source>
</evidence>
<evidence type="ECO:0000256" key="14">
    <source>
        <dbReference type="ARBA" id="ARBA00023015"/>
    </source>
</evidence>
<dbReference type="ExpressionAtlas" id="A0A3L6F633">
    <property type="expression patterns" value="baseline and differential"/>
</dbReference>
<dbReference type="GO" id="GO:0005737">
    <property type="term" value="C:cytoplasm"/>
    <property type="evidence" value="ECO:0007669"/>
    <property type="project" value="UniProtKB-SubCell"/>
</dbReference>
<gene>
    <name evidence="18" type="primary">CAF1-6_0</name>
    <name evidence="18" type="ORF">Zm00014a_011354</name>
</gene>
<comment type="caution">
    <text evidence="18">The sequence shown here is derived from an EMBL/GenBank/DDBJ whole genome shotgun (WGS) entry which is preliminary data.</text>
</comment>
<keyword evidence="13" id="KW-0694">RNA-binding</keyword>
<keyword evidence="12" id="KW-0269">Exonuclease</keyword>
<evidence type="ECO:0000256" key="3">
    <source>
        <dbReference type="ARBA" id="ARBA00004123"/>
    </source>
</evidence>
<organism evidence="18 19">
    <name type="scientific">Zea mays</name>
    <name type="common">Maize</name>
    <dbReference type="NCBI Taxonomy" id="4577"/>
    <lineage>
        <taxon>Eukaryota</taxon>
        <taxon>Viridiplantae</taxon>
        <taxon>Streptophyta</taxon>
        <taxon>Embryophyta</taxon>
        <taxon>Tracheophyta</taxon>
        <taxon>Spermatophyta</taxon>
        <taxon>Magnoliopsida</taxon>
        <taxon>Liliopsida</taxon>
        <taxon>Poales</taxon>
        <taxon>Poaceae</taxon>
        <taxon>PACMAD clade</taxon>
        <taxon>Panicoideae</taxon>
        <taxon>Andropogonodae</taxon>
        <taxon>Andropogoneae</taxon>
        <taxon>Tripsacinae</taxon>
        <taxon>Zea</taxon>
    </lineage>
</organism>
<evidence type="ECO:0000256" key="7">
    <source>
        <dbReference type="ARBA" id="ARBA00012161"/>
    </source>
</evidence>
<keyword evidence="10" id="KW-0479">Metal-binding</keyword>
<name>A0A3L6F633_MAIZE</name>
<evidence type="ECO:0000256" key="6">
    <source>
        <dbReference type="ARBA" id="ARBA00011757"/>
    </source>
</evidence>